<comment type="cofactor">
    <cofactor evidence="2">
        <name>FAD</name>
        <dbReference type="ChEBI" id="CHEBI:57692"/>
    </cofactor>
</comment>
<dbReference type="EMBL" id="JBFDAA010000008">
    <property type="protein sequence ID" value="KAL1129801.1"/>
    <property type="molecule type" value="Genomic_DNA"/>
</dbReference>
<keyword evidence="2" id="KW-0285">Flavoprotein</keyword>
<dbReference type="Proteomes" id="UP001558652">
    <property type="component" value="Unassembled WGS sequence"/>
</dbReference>
<dbReference type="PANTHER" id="PTHR11552">
    <property type="entry name" value="GLUCOSE-METHANOL-CHOLINE GMC OXIDOREDUCTASE"/>
    <property type="match status" value="1"/>
</dbReference>
<dbReference type="PIRSF" id="PIRSF000137">
    <property type="entry name" value="Alcohol_oxidase"/>
    <property type="match status" value="1"/>
</dbReference>
<dbReference type="Gene3D" id="3.30.560.10">
    <property type="entry name" value="Glucose Oxidase, domain 3"/>
    <property type="match status" value="1"/>
</dbReference>
<dbReference type="AlphaFoldDB" id="A0ABD0YF15"/>
<evidence type="ECO:0008006" key="7">
    <source>
        <dbReference type="Google" id="ProtNLM"/>
    </source>
</evidence>
<feature type="binding site" evidence="2">
    <location>
        <position position="277"/>
    </location>
    <ligand>
        <name>FAD</name>
        <dbReference type="ChEBI" id="CHEBI:57692"/>
    </ligand>
</feature>
<sequence>MAPAIYRVVSSARIALSYGPSYLFVVALRLLILVARGDIEDRTARTGVDLPPEKLSTSYDFIVVGAGSAGAVVASRLSEIEDATVLLVEAGGEEPALSDVPLMYPALQLSPLDWQYKSQPSDSANLAMVEARSSWPRGKVMGGSSTINAMLYVRGNRKDYDLWARSGNTGWSYKELLPYFKKAEDVGIGRLRGDPYHGQGGYLSVEEFKYYSPITDDFLRAGQEIGYEVRDINGQQQTGFTKSHGTLKDGLRCSTAKGYLRPAQGRPNLHIVLHAHVERLLIEKTTKRPTVKGVEFSRMGKRGIRVAANKEVILSAGSINSVQILMLSGIGPKEHLESKNISVVVDLPGVGKNLQDHIALGGITYLFDSPPESRPIGVGFVLPRVVTLNTLKKFALQKTGPLYGVPACEAMAFVNTKYANESEDWPDIQLLFASSGDNSDGGLFGRRNNGLTDDYYATVFEPILYKDAVSILPLLLRPRSRGAILLSDDDPASHPLIYPNYFNHPDDIEVMIEGAKIGYRLSQTEALKKYNIRLHNVPCTQCQNYTLLSDDYWKCQARQYTMTIYHPVGTCKMGPRHDPEAVVDPRLRVRGTRGVRVIDASIMPSIVSGNTNAPTVMIGEKGADMVKQDWGYRTDKVLKT</sequence>
<dbReference type="Gene3D" id="3.50.50.60">
    <property type="entry name" value="FAD/NAD(P)-binding domain"/>
    <property type="match status" value="1"/>
</dbReference>
<dbReference type="PANTHER" id="PTHR11552:SF186">
    <property type="entry name" value="GLUCOSE-METHANOL-CHOLINE OXIDOREDUCTASE N-TERMINAL DOMAIN-CONTAINING PROTEIN"/>
    <property type="match status" value="1"/>
</dbReference>
<reference evidence="5 6" key="1">
    <citation type="submission" date="2024-07" db="EMBL/GenBank/DDBJ databases">
        <title>Chromosome-level genome assembly of the water stick insect Ranatra chinensis (Heteroptera: Nepidae).</title>
        <authorList>
            <person name="Liu X."/>
        </authorList>
    </citation>
    <scope>NUCLEOTIDE SEQUENCE [LARGE SCALE GENOMIC DNA]</scope>
    <source>
        <strain evidence="5">Cailab_2021Rc</strain>
        <tissue evidence="5">Muscle</tissue>
    </source>
</reference>
<dbReference type="SUPFAM" id="SSF51905">
    <property type="entry name" value="FAD/NAD(P)-binding domain"/>
    <property type="match status" value="1"/>
</dbReference>
<dbReference type="InterPro" id="IPR036188">
    <property type="entry name" value="FAD/NAD-bd_sf"/>
</dbReference>
<organism evidence="5 6">
    <name type="scientific">Ranatra chinensis</name>
    <dbReference type="NCBI Taxonomy" id="642074"/>
    <lineage>
        <taxon>Eukaryota</taxon>
        <taxon>Metazoa</taxon>
        <taxon>Ecdysozoa</taxon>
        <taxon>Arthropoda</taxon>
        <taxon>Hexapoda</taxon>
        <taxon>Insecta</taxon>
        <taxon>Pterygota</taxon>
        <taxon>Neoptera</taxon>
        <taxon>Paraneoptera</taxon>
        <taxon>Hemiptera</taxon>
        <taxon>Heteroptera</taxon>
        <taxon>Panheteroptera</taxon>
        <taxon>Nepomorpha</taxon>
        <taxon>Nepidae</taxon>
        <taxon>Ranatrinae</taxon>
        <taxon>Ranatra</taxon>
    </lineage>
</organism>
<evidence type="ECO:0000259" key="3">
    <source>
        <dbReference type="Pfam" id="PF00732"/>
    </source>
</evidence>
<comment type="similarity">
    <text evidence="1">Belongs to the GMC oxidoreductase family.</text>
</comment>
<proteinExistence type="inferred from homology"/>
<dbReference type="InterPro" id="IPR012132">
    <property type="entry name" value="GMC_OxRdtase"/>
</dbReference>
<comment type="caution">
    <text evidence="5">The sequence shown here is derived from an EMBL/GenBank/DDBJ whole genome shotgun (WGS) entry which is preliminary data.</text>
</comment>
<dbReference type="Pfam" id="PF00732">
    <property type="entry name" value="GMC_oxred_N"/>
    <property type="match status" value="1"/>
</dbReference>
<feature type="domain" description="Glucose-methanol-choline oxidoreductase C-terminal" evidence="4">
    <location>
        <begin position="478"/>
        <end position="619"/>
    </location>
</feature>
<gene>
    <name evidence="5" type="ORF">AAG570_012745</name>
</gene>
<dbReference type="InterPro" id="IPR000172">
    <property type="entry name" value="GMC_OxRdtase_N"/>
</dbReference>
<evidence type="ECO:0000256" key="2">
    <source>
        <dbReference type="PIRSR" id="PIRSR000137-2"/>
    </source>
</evidence>
<dbReference type="InterPro" id="IPR007867">
    <property type="entry name" value="GMC_OxRtase_C"/>
</dbReference>
<feature type="binding site" evidence="2">
    <location>
        <position position="140"/>
    </location>
    <ligand>
        <name>FAD</name>
        <dbReference type="ChEBI" id="CHEBI:57692"/>
    </ligand>
</feature>
<keyword evidence="6" id="KW-1185">Reference proteome</keyword>
<feature type="domain" description="Glucose-methanol-choline oxidoreductase N-terminal" evidence="3">
    <location>
        <begin position="59"/>
        <end position="358"/>
    </location>
</feature>
<evidence type="ECO:0000256" key="1">
    <source>
        <dbReference type="ARBA" id="ARBA00010790"/>
    </source>
</evidence>
<evidence type="ECO:0000313" key="6">
    <source>
        <dbReference type="Proteomes" id="UP001558652"/>
    </source>
</evidence>
<accession>A0ABD0YF15</accession>
<dbReference type="Pfam" id="PF05199">
    <property type="entry name" value="GMC_oxred_C"/>
    <property type="match status" value="1"/>
</dbReference>
<protein>
    <recommendedName>
        <fullName evidence="7">Glucose dehydrogenase</fullName>
    </recommendedName>
</protein>
<name>A0ABD0YF15_9HEMI</name>
<keyword evidence="2" id="KW-0274">FAD</keyword>
<evidence type="ECO:0000313" key="5">
    <source>
        <dbReference type="EMBL" id="KAL1129801.1"/>
    </source>
</evidence>
<evidence type="ECO:0000259" key="4">
    <source>
        <dbReference type="Pfam" id="PF05199"/>
    </source>
</evidence>
<dbReference type="SUPFAM" id="SSF54373">
    <property type="entry name" value="FAD-linked reductases, C-terminal domain"/>
    <property type="match status" value="1"/>
</dbReference>